<gene>
    <name evidence="2" type="primary">orf100b</name>
</gene>
<name>A0A068BE58_BATMA</name>
<sequence>MKVKKGLVLRFRMRTAKVLAVVGLPPKTAPIGHEAFLVLLFCISGLRPAQTKSVRDYSDRAGNKAPTSADFDSSPHHSPYRGHQHGEVNASTTASPSING</sequence>
<accession>A0A068BE58</accession>
<proteinExistence type="predicted"/>
<feature type="compositionally biased region" description="Polar residues" evidence="1">
    <location>
        <begin position="89"/>
        <end position="100"/>
    </location>
</feature>
<feature type="region of interest" description="Disordered" evidence="1">
    <location>
        <begin position="50"/>
        <end position="100"/>
    </location>
</feature>
<dbReference type="RefSeq" id="YP_009045753.1">
    <property type="nucleotide sequence ID" value="NC_024429.1"/>
</dbReference>
<dbReference type="EMBL" id="KJ820684">
    <property type="protein sequence ID" value="AIC83356.1"/>
    <property type="molecule type" value="Genomic_DNA"/>
</dbReference>
<geneLocation type="mitochondrion" evidence="2"/>
<protein>
    <submittedName>
        <fullName evidence="2">Orf100b</fullName>
    </submittedName>
</protein>
<keyword evidence="2" id="KW-0496">Mitochondrion</keyword>
<feature type="compositionally biased region" description="Basic and acidic residues" evidence="1">
    <location>
        <begin position="53"/>
        <end position="62"/>
    </location>
</feature>
<evidence type="ECO:0000256" key="1">
    <source>
        <dbReference type="SAM" id="MobiDB-lite"/>
    </source>
</evidence>
<reference evidence="2" key="1">
    <citation type="journal article" date="2014" name="Mitochondrion">
        <title>Comparative analysis of 11 Brassicales mitochondrial genomes and the mitochondrial transcriptome of Brassica oleracea.</title>
        <authorList>
            <person name="Grewe F."/>
            <person name="Edger P.P."/>
            <person name="Keren I."/>
            <person name="Sultan L."/>
            <person name="Pires J.C."/>
            <person name="Ostersetzer-Biran O."/>
            <person name="Mower J.P."/>
        </authorList>
    </citation>
    <scope>NUCLEOTIDE SEQUENCE</scope>
</reference>
<dbReference type="GeneID" id="19736954"/>
<organism evidence="2">
    <name type="scientific">Batis maritima</name>
    <name type="common">Maritime saltwort</name>
    <dbReference type="NCBI Taxonomy" id="4436"/>
    <lineage>
        <taxon>Eukaryota</taxon>
        <taxon>Viridiplantae</taxon>
        <taxon>Streptophyta</taxon>
        <taxon>Embryophyta</taxon>
        <taxon>Tracheophyta</taxon>
        <taxon>Spermatophyta</taxon>
        <taxon>Magnoliopsida</taxon>
        <taxon>eudicotyledons</taxon>
        <taxon>Gunneridae</taxon>
        <taxon>Pentapetalae</taxon>
        <taxon>rosids</taxon>
        <taxon>malvids</taxon>
        <taxon>Brassicales</taxon>
        <taxon>Bataceae</taxon>
        <taxon>Batis</taxon>
    </lineage>
</organism>
<dbReference type="AlphaFoldDB" id="A0A068BE58"/>
<evidence type="ECO:0000313" key="2">
    <source>
        <dbReference type="EMBL" id="AIC83356.1"/>
    </source>
</evidence>